<reference evidence="1 2" key="1">
    <citation type="submission" date="2014-06" db="EMBL/GenBank/DDBJ databases">
        <title>Evolutionary Origins and Diversification of the Mycorrhizal Mutualists.</title>
        <authorList>
            <consortium name="DOE Joint Genome Institute"/>
            <consortium name="Mycorrhizal Genomics Consortium"/>
            <person name="Kohler A."/>
            <person name="Kuo A."/>
            <person name="Nagy L.G."/>
            <person name="Floudas D."/>
            <person name="Copeland A."/>
            <person name="Barry K.W."/>
            <person name="Cichocki N."/>
            <person name="Veneault-Fourrey C."/>
            <person name="LaButti K."/>
            <person name="Lindquist E.A."/>
            <person name="Lipzen A."/>
            <person name="Lundell T."/>
            <person name="Morin E."/>
            <person name="Murat C."/>
            <person name="Riley R."/>
            <person name="Ohm R."/>
            <person name="Sun H."/>
            <person name="Tunlid A."/>
            <person name="Henrissat B."/>
            <person name="Grigoriev I.V."/>
            <person name="Hibbett D.S."/>
            <person name="Martin F."/>
        </authorList>
    </citation>
    <scope>NUCLEOTIDE SEQUENCE [LARGE SCALE GENOMIC DNA]</scope>
    <source>
        <strain evidence="1 2">SS14</strain>
    </source>
</reference>
<protein>
    <submittedName>
        <fullName evidence="1">Uncharacterized protein</fullName>
    </submittedName>
</protein>
<organism evidence="1 2">
    <name type="scientific">Sphaerobolus stellatus (strain SS14)</name>
    <dbReference type="NCBI Taxonomy" id="990650"/>
    <lineage>
        <taxon>Eukaryota</taxon>
        <taxon>Fungi</taxon>
        <taxon>Dikarya</taxon>
        <taxon>Basidiomycota</taxon>
        <taxon>Agaricomycotina</taxon>
        <taxon>Agaricomycetes</taxon>
        <taxon>Phallomycetidae</taxon>
        <taxon>Geastrales</taxon>
        <taxon>Sphaerobolaceae</taxon>
        <taxon>Sphaerobolus</taxon>
    </lineage>
</organism>
<keyword evidence="2" id="KW-1185">Reference proteome</keyword>
<proteinExistence type="predicted"/>
<sequence length="108" mass="12125">MNTVNASTRFTPFQLKTSRSPRLIPPLISKDGSTLTPAEVDAQTIIEKLHTNVHGAQDRLLAAKVRQAYHANQHRGPEDIFQVGDLVMLSTANRCRNYMRDGKKRIAK</sequence>
<name>A0A0C9T5T6_SPHS4</name>
<evidence type="ECO:0000313" key="1">
    <source>
        <dbReference type="EMBL" id="KIJ24288.1"/>
    </source>
</evidence>
<accession>A0A0C9T5T6</accession>
<dbReference type="OrthoDB" id="2797467at2759"/>
<evidence type="ECO:0000313" key="2">
    <source>
        <dbReference type="Proteomes" id="UP000054279"/>
    </source>
</evidence>
<gene>
    <name evidence="1" type="ORF">M422DRAFT_82412</name>
</gene>
<feature type="non-terminal residue" evidence="1">
    <location>
        <position position="108"/>
    </location>
</feature>
<dbReference type="EMBL" id="KN837507">
    <property type="protein sequence ID" value="KIJ24288.1"/>
    <property type="molecule type" value="Genomic_DNA"/>
</dbReference>
<dbReference type="AlphaFoldDB" id="A0A0C9T5T6"/>
<dbReference type="Proteomes" id="UP000054279">
    <property type="component" value="Unassembled WGS sequence"/>
</dbReference>
<dbReference type="HOGENOM" id="CLU_142395_0_0_1"/>